<dbReference type="Pfam" id="PF03900">
    <property type="entry name" value="Porphobil_deamC"/>
    <property type="match status" value="1"/>
</dbReference>
<protein>
    <recommendedName>
        <fullName evidence="1">Porphobilinogen deaminase C-terminal domain-containing protein</fullName>
    </recommendedName>
</protein>
<sequence>MEIHHLLAKINDKATELAVKTERLFLACFGEEEQAPIGGYAYLADDKIHLHGMVIQLDGKTMLEHKSVGTNPIAVAKEVADVLIKAGAMDIINEVKQEIQ</sequence>
<accession>A0ABU5CP68</accession>
<dbReference type="InterPro" id="IPR036803">
    <property type="entry name" value="Porphobilinogen_deaminase_C_sf"/>
</dbReference>
<dbReference type="RefSeq" id="WP_320379744.1">
    <property type="nucleotide sequence ID" value="NZ_JAWDIQ010000001.1"/>
</dbReference>
<dbReference type="InterPro" id="IPR000860">
    <property type="entry name" value="HemC"/>
</dbReference>
<dbReference type="PANTHER" id="PTHR11557">
    <property type="entry name" value="PORPHOBILINOGEN DEAMINASE"/>
    <property type="match status" value="1"/>
</dbReference>
<gene>
    <name evidence="2" type="ORF">RWD45_02190</name>
</gene>
<dbReference type="EMBL" id="JAWDIQ010000001">
    <property type="protein sequence ID" value="MDY0407637.1"/>
    <property type="molecule type" value="Genomic_DNA"/>
</dbReference>
<dbReference type="SUPFAM" id="SSF54782">
    <property type="entry name" value="Porphobilinogen deaminase (hydroxymethylbilane synthase), C-terminal domain"/>
    <property type="match status" value="1"/>
</dbReference>
<proteinExistence type="predicted"/>
<evidence type="ECO:0000259" key="1">
    <source>
        <dbReference type="Pfam" id="PF03900"/>
    </source>
</evidence>
<evidence type="ECO:0000313" key="3">
    <source>
        <dbReference type="Proteomes" id="UP001275315"/>
    </source>
</evidence>
<evidence type="ECO:0000313" key="2">
    <source>
        <dbReference type="EMBL" id="MDY0407637.1"/>
    </source>
</evidence>
<feature type="domain" description="Porphobilinogen deaminase C-terminal" evidence="1">
    <location>
        <begin position="17"/>
        <end position="83"/>
    </location>
</feature>
<dbReference type="Proteomes" id="UP001275315">
    <property type="component" value="Unassembled WGS sequence"/>
</dbReference>
<reference evidence="2 3" key="1">
    <citation type="submission" date="2023-10" db="EMBL/GenBank/DDBJ databases">
        <title>Virgibacillus soli CC-YMP-6 genome.</title>
        <authorList>
            <person name="Miliotis G."/>
            <person name="Sengupta P."/>
            <person name="Hameed A."/>
            <person name="Chuvochina M."/>
            <person name="Mcdonagh F."/>
            <person name="Simpson A.C."/>
            <person name="Singh N.K."/>
            <person name="Rekha P.D."/>
            <person name="Raman K."/>
            <person name="Hugenholtz P."/>
            <person name="Venkateswaran K."/>
        </authorList>
    </citation>
    <scope>NUCLEOTIDE SEQUENCE [LARGE SCALE GENOMIC DNA]</scope>
    <source>
        <strain evidence="2 3">CC-YMP-6</strain>
    </source>
</reference>
<dbReference type="PANTHER" id="PTHR11557:SF0">
    <property type="entry name" value="PORPHOBILINOGEN DEAMINASE"/>
    <property type="match status" value="1"/>
</dbReference>
<organism evidence="2 3">
    <name type="scientific">Paracerasibacillus soli</name>
    <dbReference type="NCBI Taxonomy" id="480284"/>
    <lineage>
        <taxon>Bacteria</taxon>
        <taxon>Bacillati</taxon>
        <taxon>Bacillota</taxon>
        <taxon>Bacilli</taxon>
        <taxon>Bacillales</taxon>
        <taxon>Bacillaceae</taxon>
        <taxon>Paracerasibacillus</taxon>
    </lineage>
</organism>
<keyword evidence="3" id="KW-1185">Reference proteome</keyword>
<dbReference type="InterPro" id="IPR022418">
    <property type="entry name" value="Porphobilinogen_deaminase_C"/>
</dbReference>
<dbReference type="Gene3D" id="3.30.160.40">
    <property type="entry name" value="Porphobilinogen deaminase, C-terminal domain"/>
    <property type="match status" value="1"/>
</dbReference>
<comment type="caution">
    <text evidence="2">The sequence shown here is derived from an EMBL/GenBank/DDBJ whole genome shotgun (WGS) entry which is preliminary data.</text>
</comment>
<name>A0ABU5CP68_9BACI</name>